<evidence type="ECO:0000256" key="3">
    <source>
        <dbReference type="ARBA" id="ARBA00004752"/>
    </source>
</evidence>
<dbReference type="PANTHER" id="PTHR43692:SF1">
    <property type="entry name" value="UDP-N-ACETYLMURAMOYLALANINE--D-GLUTAMATE LIGASE"/>
    <property type="match status" value="1"/>
</dbReference>
<evidence type="ECO:0000256" key="1">
    <source>
        <dbReference type="ARBA" id="ARBA00002734"/>
    </source>
</evidence>
<evidence type="ECO:0000256" key="4">
    <source>
        <dbReference type="ARBA" id="ARBA00010416"/>
    </source>
</evidence>
<evidence type="ECO:0000256" key="17">
    <source>
        <dbReference type="HAMAP-Rule" id="MF_00639"/>
    </source>
</evidence>
<keyword evidence="17 18" id="KW-0131">Cell cycle</keyword>
<dbReference type="SUPFAM" id="SSF51984">
    <property type="entry name" value="MurCD N-terminal domain"/>
    <property type="match status" value="1"/>
</dbReference>
<protein>
    <recommendedName>
        <fullName evidence="6 17">UDP-N-acetylmuramoylalanine--D-glutamate ligase</fullName>
        <ecNumber evidence="5 17">6.3.2.9</ecNumber>
    </recommendedName>
    <alternativeName>
        <fullName evidence="15 17">D-glutamic acid-adding enzyme</fullName>
    </alternativeName>
    <alternativeName>
        <fullName evidence="14 17">UDP-N-acetylmuramoyl-L-alanyl-D-glutamate synthetase</fullName>
    </alternativeName>
</protein>
<dbReference type="EC" id="6.3.2.9" evidence="5 17"/>
<evidence type="ECO:0000259" key="19">
    <source>
        <dbReference type="Pfam" id="PF02875"/>
    </source>
</evidence>
<dbReference type="HAMAP" id="MF_00639">
    <property type="entry name" value="MurD"/>
    <property type="match status" value="1"/>
</dbReference>
<evidence type="ECO:0000256" key="13">
    <source>
        <dbReference type="ARBA" id="ARBA00023316"/>
    </source>
</evidence>
<dbReference type="Pfam" id="PF08245">
    <property type="entry name" value="Mur_ligase_M"/>
    <property type="match status" value="1"/>
</dbReference>
<dbReference type="InterPro" id="IPR013221">
    <property type="entry name" value="Mur_ligase_cen"/>
</dbReference>
<dbReference type="Proteomes" id="UP001208017">
    <property type="component" value="Unassembled WGS sequence"/>
</dbReference>
<evidence type="ECO:0000256" key="11">
    <source>
        <dbReference type="ARBA" id="ARBA00022960"/>
    </source>
</evidence>
<evidence type="ECO:0000256" key="10">
    <source>
        <dbReference type="ARBA" id="ARBA00022840"/>
    </source>
</evidence>
<dbReference type="InterPro" id="IPR036565">
    <property type="entry name" value="Mur-like_cat_sf"/>
</dbReference>
<keyword evidence="13 17" id="KW-0961">Cell wall biogenesis/degradation</keyword>
<name>A0ABT3X3Z4_9BACL</name>
<evidence type="ECO:0000256" key="9">
    <source>
        <dbReference type="ARBA" id="ARBA00022741"/>
    </source>
</evidence>
<comment type="pathway">
    <text evidence="3 17 18">Cell wall biogenesis; peptidoglycan biosynthesis.</text>
</comment>
<evidence type="ECO:0000256" key="16">
    <source>
        <dbReference type="ARBA" id="ARBA00047632"/>
    </source>
</evidence>
<evidence type="ECO:0000256" key="7">
    <source>
        <dbReference type="ARBA" id="ARBA00022490"/>
    </source>
</evidence>
<proteinExistence type="inferred from homology"/>
<evidence type="ECO:0000313" key="22">
    <source>
        <dbReference type="Proteomes" id="UP001208017"/>
    </source>
</evidence>
<dbReference type="PANTHER" id="PTHR43692">
    <property type="entry name" value="UDP-N-ACETYLMURAMOYLALANINE--D-GLUTAMATE LIGASE"/>
    <property type="match status" value="1"/>
</dbReference>
<feature type="binding site" evidence="17">
    <location>
        <begin position="118"/>
        <end position="124"/>
    </location>
    <ligand>
        <name>ATP</name>
        <dbReference type="ChEBI" id="CHEBI:30616"/>
    </ligand>
</feature>
<keyword evidence="17 18" id="KW-0132">Cell division</keyword>
<evidence type="ECO:0000256" key="8">
    <source>
        <dbReference type="ARBA" id="ARBA00022598"/>
    </source>
</evidence>
<evidence type="ECO:0000259" key="20">
    <source>
        <dbReference type="Pfam" id="PF08245"/>
    </source>
</evidence>
<comment type="catalytic activity">
    <reaction evidence="16 17 18">
        <text>UDP-N-acetyl-alpha-D-muramoyl-L-alanine + D-glutamate + ATP = UDP-N-acetyl-alpha-D-muramoyl-L-alanyl-D-glutamate + ADP + phosphate + H(+)</text>
        <dbReference type="Rhea" id="RHEA:16429"/>
        <dbReference type="ChEBI" id="CHEBI:15378"/>
        <dbReference type="ChEBI" id="CHEBI:29986"/>
        <dbReference type="ChEBI" id="CHEBI:30616"/>
        <dbReference type="ChEBI" id="CHEBI:43474"/>
        <dbReference type="ChEBI" id="CHEBI:83898"/>
        <dbReference type="ChEBI" id="CHEBI:83900"/>
        <dbReference type="ChEBI" id="CHEBI:456216"/>
        <dbReference type="EC" id="6.3.2.9"/>
    </reaction>
</comment>
<keyword evidence="22" id="KW-1185">Reference proteome</keyword>
<sequence length="452" mass="47864">MGVDYTGKKVLVLGAARSGFAAARLLRRLGAEVTVNDKKPLAEFGGDVEALQTLGIELIGGGHPEGIVHPGLDLVVKNPGIPYSAPPISAALALEIPVVTEVEIASALISAPIIGITGSNGKTTTTTLVGKMLEAADLHPVVAGNIGRALSEVATDVTADQWLVAELSSFQLMGTREFRPKIAALLNIYAAHLDYHGTLDEYRDAKYRLFANLQGDDVAVLNWDQEIVRDVAGITAARIFPFSAKQVLEEGVFVKDGHIHAIRNGQSLSLLPVADVALRGEHNLENVLAAAAIALSAGAAPEKIAEVACTFRGVEHRTEYVRTVDGVEYFNDSKATNAEAAMRAISSFTGSVVLIAGGLDRGTTFPELVPVFRQHVKHLVALGEAADKLRHVADLAGVSSEKVDSLDQAVRQAAQAARSGDVVLLSPACASWDMFASFEERGSMFKKAVHTL</sequence>
<comment type="function">
    <text evidence="1 17 18">Cell wall formation. Catalyzes the addition of glutamate to the nucleotide precursor UDP-N-acetylmuramoyl-L-alanine (UMA).</text>
</comment>
<keyword evidence="11 17" id="KW-0133">Cell shape</keyword>
<comment type="subcellular location">
    <subcellularLocation>
        <location evidence="2 17 18">Cytoplasm</location>
    </subcellularLocation>
</comment>
<dbReference type="GO" id="GO:0008764">
    <property type="term" value="F:UDP-N-acetylmuramoylalanine-D-glutamate ligase activity"/>
    <property type="evidence" value="ECO:0007669"/>
    <property type="project" value="UniProtKB-EC"/>
</dbReference>
<dbReference type="NCBIfam" id="TIGR01087">
    <property type="entry name" value="murD"/>
    <property type="match status" value="1"/>
</dbReference>
<dbReference type="Gene3D" id="3.90.190.20">
    <property type="entry name" value="Mur ligase, C-terminal domain"/>
    <property type="match status" value="1"/>
</dbReference>
<dbReference type="SUPFAM" id="SSF53623">
    <property type="entry name" value="MurD-like peptide ligases, catalytic domain"/>
    <property type="match status" value="1"/>
</dbReference>
<feature type="domain" description="Mur ligase central" evidence="20">
    <location>
        <begin position="116"/>
        <end position="294"/>
    </location>
</feature>
<dbReference type="EMBL" id="JAPMLT010000011">
    <property type="protein sequence ID" value="MCX7571605.1"/>
    <property type="molecule type" value="Genomic_DNA"/>
</dbReference>
<keyword evidence="12 17" id="KW-0573">Peptidoglycan synthesis</keyword>
<evidence type="ECO:0000256" key="5">
    <source>
        <dbReference type="ARBA" id="ARBA00012212"/>
    </source>
</evidence>
<comment type="caution">
    <text evidence="21">The sequence shown here is derived from an EMBL/GenBank/DDBJ whole genome shotgun (WGS) entry which is preliminary data.</text>
</comment>
<gene>
    <name evidence="17 21" type="primary">murD</name>
    <name evidence="21" type="ORF">OS242_16775</name>
</gene>
<dbReference type="InterPro" id="IPR004101">
    <property type="entry name" value="Mur_ligase_C"/>
</dbReference>
<keyword evidence="9 17" id="KW-0547">Nucleotide-binding</keyword>
<evidence type="ECO:0000256" key="2">
    <source>
        <dbReference type="ARBA" id="ARBA00004496"/>
    </source>
</evidence>
<evidence type="ECO:0000256" key="12">
    <source>
        <dbReference type="ARBA" id="ARBA00022984"/>
    </source>
</evidence>
<evidence type="ECO:0000256" key="18">
    <source>
        <dbReference type="RuleBase" id="RU003664"/>
    </source>
</evidence>
<comment type="similarity">
    <text evidence="4 17">Belongs to the MurCDEF family.</text>
</comment>
<evidence type="ECO:0000256" key="15">
    <source>
        <dbReference type="ARBA" id="ARBA00032324"/>
    </source>
</evidence>
<dbReference type="Gene3D" id="3.40.1190.10">
    <property type="entry name" value="Mur-like, catalytic domain"/>
    <property type="match status" value="1"/>
</dbReference>
<keyword evidence="8 17" id="KW-0436">Ligase</keyword>
<accession>A0ABT3X3Z4</accession>
<dbReference type="InterPro" id="IPR005762">
    <property type="entry name" value="MurD"/>
</dbReference>
<evidence type="ECO:0000313" key="21">
    <source>
        <dbReference type="EMBL" id="MCX7571605.1"/>
    </source>
</evidence>
<organism evidence="21 22">
    <name type="scientific">Tumebacillus lacus</name>
    <dbReference type="NCBI Taxonomy" id="2995335"/>
    <lineage>
        <taxon>Bacteria</taxon>
        <taxon>Bacillati</taxon>
        <taxon>Bacillota</taxon>
        <taxon>Bacilli</taxon>
        <taxon>Bacillales</taxon>
        <taxon>Alicyclobacillaceae</taxon>
        <taxon>Tumebacillus</taxon>
    </lineage>
</organism>
<keyword evidence="10 17" id="KW-0067">ATP-binding</keyword>
<dbReference type="SUPFAM" id="SSF53244">
    <property type="entry name" value="MurD-like peptide ligases, peptide-binding domain"/>
    <property type="match status" value="1"/>
</dbReference>
<reference evidence="21 22" key="1">
    <citation type="submission" date="2022-11" db="EMBL/GenBank/DDBJ databases">
        <title>Study of microbial diversity in lake waters.</title>
        <authorList>
            <person name="Zhang J."/>
        </authorList>
    </citation>
    <scope>NUCLEOTIDE SEQUENCE [LARGE SCALE GENOMIC DNA]</scope>
    <source>
        <strain evidence="21 22">DT12</strain>
    </source>
</reference>
<dbReference type="Pfam" id="PF02875">
    <property type="entry name" value="Mur_ligase_C"/>
    <property type="match status" value="1"/>
</dbReference>
<feature type="domain" description="Mur ligase C-terminal" evidence="19">
    <location>
        <begin position="316"/>
        <end position="429"/>
    </location>
</feature>
<dbReference type="RefSeq" id="WP_267152849.1">
    <property type="nucleotide sequence ID" value="NZ_JAPMLT010000011.1"/>
</dbReference>
<evidence type="ECO:0000256" key="6">
    <source>
        <dbReference type="ARBA" id="ARBA00015655"/>
    </source>
</evidence>
<keyword evidence="7 17" id="KW-0963">Cytoplasm</keyword>
<dbReference type="InterPro" id="IPR036615">
    <property type="entry name" value="Mur_ligase_C_dom_sf"/>
</dbReference>
<evidence type="ECO:0000256" key="14">
    <source>
        <dbReference type="ARBA" id="ARBA00030398"/>
    </source>
</evidence>
<dbReference type="Gene3D" id="3.40.50.720">
    <property type="entry name" value="NAD(P)-binding Rossmann-like Domain"/>
    <property type="match status" value="1"/>
</dbReference>